<dbReference type="PANTHER" id="PTHR13383">
    <property type="entry name" value="RIBONUCLEASE H2 SUBUNIT B"/>
    <property type="match status" value="1"/>
</dbReference>
<dbReference type="InterPro" id="IPR041195">
    <property type="entry name" value="Rnh202_N"/>
</dbReference>
<evidence type="ECO:0000256" key="5">
    <source>
        <dbReference type="ARBA" id="ARBA00033464"/>
    </source>
</evidence>
<dbReference type="OrthoDB" id="29098at2759"/>
<dbReference type="InterPro" id="IPR019024">
    <property type="entry name" value="RNase_H2_suB_wHTH"/>
</dbReference>
<dbReference type="PANTHER" id="PTHR13383:SF11">
    <property type="entry name" value="RIBONUCLEASE H2 SUBUNIT B"/>
    <property type="match status" value="1"/>
</dbReference>
<dbReference type="STRING" id="109895.A0A507E6D4"/>
<evidence type="ECO:0000256" key="2">
    <source>
        <dbReference type="ARBA" id="ARBA00019062"/>
    </source>
</evidence>
<dbReference type="Proteomes" id="UP000318582">
    <property type="component" value="Unassembled WGS sequence"/>
</dbReference>
<dbReference type="AlphaFoldDB" id="A0A507E6D4"/>
<dbReference type="EMBL" id="QEAQ01000031">
    <property type="protein sequence ID" value="TPX58855.1"/>
    <property type="molecule type" value="Genomic_DNA"/>
</dbReference>
<accession>A0A507E6D4</accession>
<keyword evidence="9" id="KW-1185">Reference proteome</keyword>
<comment type="caution">
    <text evidence="8">The sequence shown here is derived from an EMBL/GenBank/DDBJ whole genome shotgun (WGS) entry which is preliminary data.</text>
</comment>
<dbReference type="CDD" id="cd09270">
    <property type="entry name" value="RNase_H2-B"/>
    <property type="match status" value="1"/>
</dbReference>
<feature type="domain" description="Ribonuclease H2 subunit B wHTH" evidence="6">
    <location>
        <begin position="90"/>
        <end position="216"/>
    </location>
</feature>
<dbReference type="Gene3D" id="2.20.25.530">
    <property type="match status" value="1"/>
</dbReference>
<comment type="subcellular location">
    <subcellularLocation>
        <location evidence="1">Nucleus</location>
    </subcellularLocation>
</comment>
<dbReference type="GO" id="GO:0005654">
    <property type="term" value="C:nucleoplasm"/>
    <property type="evidence" value="ECO:0007669"/>
    <property type="project" value="TreeGrafter"/>
</dbReference>
<evidence type="ECO:0000313" key="9">
    <source>
        <dbReference type="Proteomes" id="UP000318582"/>
    </source>
</evidence>
<evidence type="ECO:0000256" key="4">
    <source>
        <dbReference type="ARBA" id="ARBA00024778"/>
    </source>
</evidence>
<organism evidence="8 9">
    <name type="scientific">Powellomyces hirtus</name>
    <dbReference type="NCBI Taxonomy" id="109895"/>
    <lineage>
        <taxon>Eukaryota</taxon>
        <taxon>Fungi</taxon>
        <taxon>Fungi incertae sedis</taxon>
        <taxon>Chytridiomycota</taxon>
        <taxon>Chytridiomycota incertae sedis</taxon>
        <taxon>Chytridiomycetes</taxon>
        <taxon>Spizellomycetales</taxon>
        <taxon>Powellomycetaceae</taxon>
        <taxon>Powellomyces</taxon>
    </lineage>
</organism>
<dbReference type="Pfam" id="PF09468">
    <property type="entry name" value="RNase_H2-Ydr279"/>
    <property type="match status" value="1"/>
</dbReference>
<reference evidence="8 9" key="1">
    <citation type="journal article" date="2019" name="Sci. Rep.">
        <title>Comparative genomics of chytrid fungi reveal insights into the obligate biotrophic and pathogenic lifestyle of Synchytrium endobioticum.</title>
        <authorList>
            <person name="van de Vossenberg B.T.L.H."/>
            <person name="Warris S."/>
            <person name="Nguyen H.D.T."/>
            <person name="van Gent-Pelzer M.P.E."/>
            <person name="Joly D.L."/>
            <person name="van de Geest H.C."/>
            <person name="Bonants P.J.M."/>
            <person name="Smith D.S."/>
            <person name="Levesque C.A."/>
            <person name="van der Lee T.A.J."/>
        </authorList>
    </citation>
    <scope>NUCLEOTIDE SEQUENCE [LARGE SCALE GENOMIC DNA]</scope>
    <source>
        <strain evidence="8 9">CBS 809.83</strain>
    </source>
</reference>
<gene>
    <name evidence="8" type="ORF">PhCBS80983_g02820</name>
</gene>
<sequence>MSAFICLQKTPSELPNVQQSDGKDVASPILLQLPHPRTGELVYFMLRPQEPCLLELQQVDGNERTSWFIDNTVQKDGSIYAFSPFDPLLLVLPILDARRRKTPETAGSFLSLEDLLHIEEHSEIARLTAIAALPAKLDSICDITSPAPDMQFFRLNDEKVVAWLRAKCDLIVRKFDTYTLLQSLRSGEKLLKEKQVLESRRHVAIRLLGDYLPPSWIVLLKDSYGLKEAPVSEYVYFENVVKRPLANSNAEQQSVAAVKKAKLNHGQRALAKANKEGMKSITSFFKK</sequence>
<dbReference type="InterPro" id="IPR040456">
    <property type="entry name" value="RNase_H2_suB"/>
</dbReference>
<dbReference type="GO" id="GO:0006401">
    <property type="term" value="P:RNA catabolic process"/>
    <property type="evidence" value="ECO:0007669"/>
    <property type="project" value="TreeGrafter"/>
</dbReference>
<comment type="function">
    <text evidence="4">Non catalytic subunit of RNase H2, an endonuclease that specifically degrades the RNA of RNA:DNA hybrids. Participates in DNA replication, possibly by mediating the removal of lagging-strand Okazaki fragment RNA primers during DNA replication. Mediates the excision of single ribonucleotides from DNA:RNA duplexes.</text>
</comment>
<evidence type="ECO:0000259" key="7">
    <source>
        <dbReference type="Pfam" id="PF17745"/>
    </source>
</evidence>
<feature type="domain" description="Rnh202 triple barrel" evidence="7">
    <location>
        <begin position="27"/>
        <end position="86"/>
    </location>
</feature>
<proteinExistence type="predicted"/>
<dbReference type="Gene3D" id="1.10.20.120">
    <property type="match status" value="1"/>
</dbReference>
<evidence type="ECO:0000313" key="8">
    <source>
        <dbReference type="EMBL" id="TPX58855.1"/>
    </source>
</evidence>
<dbReference type="GO" id="GO:0032299">
    <property type="term" value="C:ribonuclease H2 complex"/>
    <property type="evidence" value="ECO:0007669"/>
    <property type="project" value="InterPro"/>
</dbReference>
<evidence type="ECO:0000256" key="1">
    <source>
        <dbReference type="ARBA" id="ARBA00004123"/>
    </source>
</evidence>
<protein>
    <recommendedName>
        <fullName evidence="2">Ribonuclease H2 subunit B</fullName>
    </recommendedName>
    <alternativeName>
        <fullName evidence="5">Ribonuclease HI subunit B</fullName>
    </alternativeName>
</protein>
<name>A0A507E6D4_9FUNG</name>
<evidence type="ECO:0000256" key="3">
    <source>
        <dbReference type="ARBA" id="ARBA00023242"/>
    </source>
</evidence>
<evidence type="ECO:0000259" key="6">
    <source>
        <dbReference type="Pfam" id="PF09468"/>
    </source>
</evidence>
<keyword evidence="3" id="KW-0539">Nucleus</keyword>
<dbReference type="Pfam" id="PF17745">
    <property type="entry name" value="Ydr279_N"/>
    <property type="match status" value="1"/>
</dbReference>